<dbReference type="InterPro" id="IPR001387">
    <property type="entry name" value="Cro/C1-type_HTH"/>
</dbReference>
<proteinExistence type="predicted"/>
<dbReference type="EMBL" id="LITS01000029">
    <property type="protein sequence ID" value="OAA84094.1"/>
    <property type="molecule type" value="Genomic_DNA"/>
</dbReference>
<protein>
    <submittedName>
        <fullName evidence="4">Helix-turn-helix protein</fullName>
    </submittedName>
</protein>
<dbReference type="SUPFAM" id="SSF47413">
    <property type="entry name" value="lambda repressor-like DNA-binding domains"/>
    <property type="match status" value="1"/>
</dbReference>
<dbReference type="KEGG" id="clj:CLJU_c16740"/>
<keyword evidence="6" id="KW-1185">Reference proteome</keyword>
<dbReference type="Pfam" id="PF01381">
    <property type="entry name" value="HTH_3"/>
    <property type="match status" value="1"/>
</dbReference>
<evidence type="ECO:0000259" key="2">
    <source>
        <dbReference type="PROSITE" id="PS50943"/>
    </source>
</evidence>
<feature type="compositionally biased region" description="Basic and acidic residues" evidence="1">
    <location>
        <begin position="74"/>
        <end position="103"/>
    </location>
</feature>
<evidence type="ECO:0000313" key="4">
    <source>
        <dbReference type="EMBL" id="OAA84094.1"/>
    </source>
</evidence>
<dbReference type="HOGENOM" id="CLU_173864_0_0_9"/>
<dbReference type="CDD" id="cd00093">
    <property type="entry name" value="HTH_XRE"/>
    <property type="match status" value="1"/>
</dbReference>
<dbReference type="Proteomes" id="UP000077020">
    <property type="component" value="Unassembled WGS sequence"/>
</dbReference>
<feature type="region of interest" description="Disordered" evidence="1">
    <location>
        <begin position="74"/>
        <end position="109"/>
    </location>
</feature>
<sequence length="109" mass="12804">MLSPERMKFLRQLHNLSQKDIGDYMGVSKNYISQIENRKHTFSHEQYEKYINAIYAVSTAKKKQKEDTTAILDDVKEVEQDNKDKEKVEKIEEIQGHETDKNSSKKANK</sequence>
<reference evidence="3 5" key="2">
    <citation type="journal article" date="2010" name="Proc. Natl. Acad. Sci. U.S.A.">
        <title>Clostridium ljungdahlii represents a microbial production platform based on syngas.</title>
        <authorList>
            <person name="Kopke M."/>
            <person name="Held C."/>
            <person name="Hujer S."/>
            <person name="Liesegang H."/>
            <person name="Wiezer A."/>
            <person name="Wollherr A."/>
            <person name="Ehrenreich A."/>
            <person name="Liebl W."/>
            <person name="Gottschalk G."/>
            <person name="Durre P."/>
        </authorList>
    </citation>
    <scope>NUCLEOTIDE SEQUENCE [LARGE SCALE GENOMIC DNA]</scope>
    <source>
        <strain evidence="5">ATCC 55383 / DSM 13528 / PETC</strain>
        <strain evidence="3">DSM 13528</strain>
    </source>
</reference>
<dbReference type="Proteomes" id="UP000001656">
    <property type="component" value="Chromosome"/>
</dbReference>
<gene>
    <name evidence="3" type="ordered locus">CLJU_c16740</name>
    <name evidence="4" type="ORF">WX45_01938</name>
</gene>
<organism evidence="3 5">
    <name type="scientific">Clostridium ljungdahlii (strain ATCC 55383 / DSM 13528 / PETC)</name>
    <dbReference type="NCBI Taxonomy" id="748727"/>
    <lineage>
        <taxon>Bacteria</taxon>
        <taxon>Bacillati</taxon>
        <taxon>Bacillota</taxon>
        <taxon>Clostridia</taxon>
        <taxon>Eubacteriales</taxon>
        <taxon>Clostridiaceae</taxon>
        <taxon>Clostridium</taxon>
    </lineage>
</organism>
<dbReference type="EMBL" id="CP001666">
    <property type="protein sequence ID" value="ADK14738.1"/>
    <property type="molecule type" value="Genomic_DNA"/>
</dbReference>
<dbReference type="OrthoDB" id="1935794at2"/>
<evidence type="ECO:0000313" key="5">
    <source>
        <dbReference type="Proteomes" id="UP000001656"/>
    </source>
</evidence>
<dbReference type="STRING" id="748727.CLJU_c16740"/>
<reference evidence="4 6" key="3">
    <citation type="journal article" date="2016" name="Biotechnol. Bioeng.">
        <title>Traits of selected Clostridium strains for syngas fermentation to ethanol.</title>
        <authorList>
            <person name="Martin M.E."/>
            <person name="Richter H."/>
            <person name="Saha S."/>
            <person name="Angenent L.T."/>
        </authorList>
    </citation>
    <scope>NUCLEOTIDE SEQUENCE [LARGE SCALE GENOMIC DNA]</scope>
    <source>
        <strain evidence="4 6">PETC</strain>
    </source>
</reference>
<feature type="domain" description="HTH cro/C1-type" evidence="2">
    <location>
        <begin position="7"/>
        <end position="45"/>
    </location>
</feature>
<name>D8GU75_CLOLD</name>
<evidence type="ECO:0000313" key="3">
    <source>
        <dbReference type="EMBL" id="ADK14738.1"/>
    </source>
</evidence>
<dbReference type="InterPro" id="IPR010982">
    <property type="entry name" value="Lambda_DNA-bd_dom_sf"/>
</dbReference>
<dbReference type="PROSITE" id="PS50943">
    <property type="entry name" value="HTH_CROC1"/>
    <property type="match status" value="1"/>
</dbReference>
<dbReference type="eggNOG" id="ENOG503255E">
    <property type="taxonomic scope" value="Bacteria"/>
</dbReference>
<dbReference type="AlphaFoldDB" id="D8GU75"/>
<reference evidence="3" key="1">
    <citation type="submission" date="2009-07" db="EMBL/GenBank/DDBJ databases">
        <authorList>
            <person name="Koepke M."/>
            <person name="Hujer S."/>
            <person name="Held C."/>
            <person name="Wiezer A."/>
            <person name="Liesegang H."/>
            <person name="Ehrenreich A."/>
            <person name="Gottschalk G."/>
            <person name="Duerre P."/>
        </authorList>
    </citation>
    <scope>NUCLEOTIDE SEQUENCE</scope>
    <source>
        <strain evidence="3">DSM 13528</strain>
    </source>
</reference>
<dbReference type="RefSeq" id="WP_013238335.1">
    <property type="nucleotide sequence ID" value="NC_014328.1"/>
</dbReference>
<evidence type="ECO:0000256" key="1">
    <source>
        <dbReference type="SAM" id="MobiDB-lite"/>
    </source>
</evidence>
<dbReference type="GO" id="GO:0003677">
    <property type="term" value="F:DNA binding"/>
    <property type="evidence" value="ECO:0007669"/>
    <property type="project" value="InterPro"/>
</dbReference>
<accession>D8GU75</accession>
<dbReference type="PATRIC" id="fig|748727.19.peg.2341"/>
<dbReference type="SMART" id="SM00530">
    <property type="entry name" value="HTH_XRE"/>
    <property type="match status" value="1"/>
</dbReference>
<evidence type="ECO:0000313" key="6">
    <source>
        <dbReference type="Proteomes" id="UP000077020"/>
    </source>
</evidence>
<dbReference type="Gene3D" id="1.10.260.40">
    <property type="entry name" value="lambda repressor-like DNA-binding domains"/>
    <property type="match status" value="1"/>
</dbReference>